<reference evidence="2" key="1">
    <citation type="submission" date="2020-11" db="EMBL/GenBank/DDBJ databases">
        <authorList>
            <consortium name="DOE Joint Genome Institute"/>
            <person name="Ahrendt S."/>
            <person name="Riley R."/>
            <person name="Andreopoulos W."/>
            <person name="LaButti K."/>
            <person name="Pangilinan J."/>
            <person name="Ruiz-duenas F.J."/>
            <person name="Barrasa J.M."/>
            <person name="Sanchez-Garcia M."/>
            <person name="Camarero S."/>
            <person name="Miyauchi S."/>
            <person name="Serrano A."/>
            <person name="Linde D."/>
            <person name="Babiker R."/>
            <person name="Drula E."/>
            <person name="Ayuso-Fernandez I."/>
            <person name="Pacheco R."/>
            <person name="Padilla G."/>
            <person name="Ferreira P."/>
            <person name="Barriuso J."/>
            <person name="Kellner H."/>
            <person name="Castanera R."/>
            <person name="Alfaro M."/>
            <person name="Ramirez L."/>
            <person name="Pisabarro A.G."/>
            <person name="Kuo A."/>
            <person name="Tritt A."/>
            <person name="Lipzen A."/>
            <person name="He G."/>
            <person name="Yan M."/>
            <person name="Ng V."/>
            <person name="Cullen D."/>
            <person name="Martin F."/>
            <person name="Rosso M.-N."/>
            <person name="Henrissat B."/>
            <person name="Hibbett D."/>
            <person name="Martinez A.T."/>
            <person name="Grigoriev I.V."/>
        </authorList>
    </citation>
    <scope>NUCLEOTIDE SEQUENCE</scope>
    <source>
        <strain evidence="2">AH 44721</strain>
    </source>
</reference>
<name>A0A9P5NFM7_GYMJU</name>
<evidence type="ECO:0000313" key="2">
    <source>
        <dbReference type="EMBL" id="KAF8880685.1"/>
    </source>
</evidence>
<comment type="caution">
    <text evidence="2">The sequence shown here is derived from an EMBL/GenBank/DDBJ whole genome shotgun (WGS) entry which is preliminary data.</text>
</comment>
<dbReference type="InterPro" id="IPR032675">
    <property type="entry name" value="LRR_dom_sf"/>
</dbReference>
<accession>A0A9P5NFM7</accession>
<dbReference type="SUPFAM" id="SSF52047">
    <property type="entry name" value="RNI-like"/>
    <property type="match status" value="1"/>
</dbReference>
<dbReference type="OrthoDB" id="2269034at2759"/>
<organism evidence="2 3">
    <name type="scientific">Gymnopilus junonius</name>
    <name type="common">Spectacular rustgill mushroom</name>
    <name type="synonym">Gymnopilus spectabilis subsp. junonius</name>
    <dbReference type="NCBI Taxonomy" id="109634"/>
    <lineage>
        <taxon>Eukaryota</taxon>
        <taxon>Fungi</taxon>
        <taxon>Dikarya</taxon>
        <taxon>Basidiomycota</taxon>
        <taxon>Agaricomycotina</taxon>
        <taxon>Agaricomycetes</taxon>
        <taxon>Agaricomycetidae</taxon>
        <taxon>Agaricales</taxon>
        <taxon>Agaricineae</taxon>
        <taxon>Hymenogastraceae</taxon>
        <taxon>Gymnopilus</taxon>
    </lineage>
</organism>
<dbReference type="Proteomes" id="UP000724874">
    <property type="component" value="Unassembled WGS sequence"/>
</dbReference>
<protein>
    <recommendedName>
        <fullName evidence="1">F-box domain-containing protein</fullName>
    </recommendedName>
</protein>
<evidence type="ECO:0000259" key="1">
    <source>
        <dbReference type="Pfam" id="PF12937"/>
    </source>
</evidence>
<dbReference type="Gene3D" id="1.20.1280.50">
    <property type="match status" value="1"/>
</dbReference>
<proteinExistence type="predicted"/>
<dbReference type="Gene3D" id="3.80.10.10">
    <property type="entry name" value="Ribonuclease Inhibitor"/>
    <property type="match status" value="1"/>
</dbReference>
<evidence type="ECO:0000313" key="3">
    <source>
        <dbReference type="Proteomes" id="UP000724874"/>
    </source>
</evidence>
<keyword evidence="3" id="KW-1185">Reference proteome</keyword>
<dbReference type="EMBL" id="JADNYJ010000138">
    <property type="protein sequence ID" value="KAF8880685.1"/>
    <property type="molecule type" value="Genomic_DNA"/>
</dbReference>
<dbReference type="Pfam" id="PF12937">
    <property type="entry name" value="F-box-like"/>
    <property type="match status" value="1"/>
</dbReference>
<dbReference type="InterPro" id="IPR001810">
    <property type="entry name" value="F-box_dom"/>
</dbReference>
<feature type="domain" description="F-box" evidence="1">
    <location>
        <begin position="31"/>
        <end position="102"/>
    </location>
</feature>
<sequence>MPSLTVGNISTFLHSMRLGGFNLLGSKQAPINRLPNNVLAEIFLYTIVPQDSHSVPVFDEKFMSSTPVISGYNQNTPFPLSQVCRRWRSIIHNTKAMWKSIAILNPNKRHVNRTELWLSFARNHELDIMILQSESPSEEEIEVTLELLHLFGKRLQQWATVEVFFESEAARLLAAQLVELRRSPHSIMRSAIIEIQEPMQADLADNMWRSLNRIDSLKELVWATQQEEITFTPVHVFGPRIEILHLAVPIRIDRFLNTVYASLSLLELRITLEATATFSILPVTLPQLETLEVKSTNGLSAFFDLCTFPSLKSLEIDRINVSDWPSVLWMLRRSGCQVQVFIVRLPHLPAHDLVSWIELDVFQALETFVVAGADVTNEVLSALTWPLSITQPFHKPPSMPKLRHLGLTHCGPTVDSDVIIRMLGSRFWPTLERGIIGQIKKSREELVTAVLTVHTKTTAMTNYEEMIKNCAERTRDWSDRSLIIRQA</sequence>
<dbReference type="AlphaFoldDB" id="A0A9P5NFM7"/>
<gene>
    <name evidence="2" type="ORF">CPB84DRAFT_1751345</name>
</gene>